<evidence type="ECO:0000313" key="6">
    <source>
        <dbReference type="EMBL" id="TKG36228.1"/>
    </source>
</evidence>
<keyword evidence="2" id="KW-0488">Methylation</keyword>
<dbReference type="Proteomes" id="UP000308018">
    <property type="component" value="Unassembled WGS sequence"/>
</dbReference>
<dbReference type="Pfam" id="PF07963">
    <property type="entry name" value="N_methyl"/>
    <property type="match status" value="1"/>
</dbReference>
<dbReference type="Gene3D" id="3.30.700.10">
    <property type="entry name" value="Glycoprotein, Type 4 Pilin"/>
    <property type="match status" value="1"/>
</dbReference>
<dbReference type="GO" id="GO:0007155">
    <property type="term" value="P:cell adhesion"/>
    <property type="evidence" value="ECO:0007669"/>
    <property type="project" value="InterPro"/>
</dbReference>
<evidence type="ECO:0000313" key="7">
    <source>
        <dbReference type="Proteomes" id="UP000235579"/>
    </source>
</evidence>
<dbReference type="PROSITE" id="PS00409">
    <property type="entry name" value="PROKAR_NTER_METHYL"/>
    <property type="match status" value="1"/>
</dbReference>
<gene>
    <name evidence="5" type="ORF">BCS92_11390</name>
    <name evidence="6" type="ORF">FC057_05240</name>
</gene>
<dbReference type="PANTHER" id="PTHR30093">
    <property type="entry name" value="GENERAL SECRETION PATHWAY PROTEIN G"/>
    <property type="match status" value="1"/>
</dbReference>
<evidence type="ECO:0000256" key="4">
    <source>
        <dbReference type="SAM" id="Phobius"/>
    </source>
</evidence>
<keyword evidence="3" id="KW-0281">Fimbrium</keyword>
<sequence>MKNKRKNQKGFTLIELMIVVAIIGVLSAIAIPAYKDYVSKSELSSGLATMRALITPAELIHQEKGVIVQATALGDLGTATDANSLGKITVSADDTLLFTFGATSSISAATLTFARGNSGWVCTNSKQATIPLDGCV</sequence>
<evidence type="ECO:0000313" key="8">
    <source>
        <dbReference type="Proteomes" id="UP000308018"/>
    </source>
</evidence>
<evidence type="ECO:0000256" key="2">
    <source>
        <dbReference type="ARBA" id="ARBA00022481"/>
    </source>
</evidence>
<keyword evidence="4" id="KW-0812">Transmembrane</keyword>
<comment type="caution">
    <text evidence="5">The sequence shown here is derived from an EMBL/GenBank/DDBJ whole genome shotgun (WGS) entry which is preliminary data.</text>
</comment>
<keyword evidence="4" id="KW-1133">Transmembrane helix</keyword>
<dbReference type="RefSeq" id="WP_009847601.1">
    <property type="nucleotide sequence ID" value="NZ_MDBP01000038.1"/>
</dbReference>
<dbReference type="GO" id="GO:0043107">
    <property type="term" value="P:type IV pilus-dependent motility"/>
    <property type="evidence" value="ECO:0007669"/>
    <property type="project" value="TreeGrafter"/>
</dbReference>
<reference evidence="5" key="3">
    <citation type="journal article" date="2018" name="Nature">
        <title>A major lineage of non-tailed dsDNA viruses as unrecognized killers of marine bacteria.</title>
        <authorList>
            <person name="Kauffman K.M."/>
            <person name="Hussain F.A."/>
            <person name="Yang J."/>
            <person name="Arevalo P."/>
            <person name="Brown J.M."/>
            <person name="Chang W.K."/>
            <person name="VanInsberghe D."/>
            <person name="Elsherbini J."/>
            <person name="Sharma R.S."/>
            <person name="Cutler M.B."/>
            <person name="Kelly L."/>
            <person name="Polz M.F."/>
        </authorList>
    </citation>
    <scope>NUCLEOTIDE SEQUENCE</scope>
    <source>
        <strain evidence="5">10N.222.48.A2</strain>
    </source>
</reference>
<dbReference type="AlphaFoldDB" id="A0A2N7NI46"/>
<protein>
    <submittedName>
        <fullName evidence="6">Pilin</fullName>
    </submittedName>
    <submittedName>
        <fullName evidence="5">Pilus assembly protein PilA</fullName>
    </submittedName>
</protein>
<dbReference type="PANTHER" id="PTHR30093:SF34">
    <property type="entry name" value="PREPILIN PEPTIDASE-DEPENDENT PROTEIN D"/>
    <property type="match status" value="1"/>
</dbReference>
<dbReference type="EMBL" id="SYVV01000005">
    <property type="protein sequence ID" value="TKG36228.1"/>
    <property type="molecule type" value="Genomic_DNA"/>
</dbReference>
<dbReference type="Pfam" id="PF00114">
    <property type="entry name" value="Pilin"/>
    <property type="match status" value="1"/>
</dbReference>
<comment type="similarity">
    <text evidence="1 3">Belongs to the N-Me-Phe pilin family.</text>
</comment>
<name>A0A2N7NI46_9VIBR</name>
<dbReference type="InterPro" id="IPR045584">
    <property type="entry name" value="Pilin-like"/>
</dbReference>
<dbReference type="NCBIfam" id="TIGR02532">
    <property type="entry name" value="IV_pilin_GFxxxE"/>
    <property type="match status" value="1"/>
</dbReference>
<dbReference type="InterPro" id="IPR001082">
    <property type="entry name" value="Pilin"/>
</dbReference>
<keyword evidence="4" id="KW-0472">Membrane</keyword>
<evidence type="ECO:0000313" key="5">
    <source>
        <dbReference type="EMBL" id="PMP14624.1"/>
    </source>
</evidence>
<dbReference type="GO" id="GO:0044096">
    <property type="term" value="C:type IV pilus"/>
    <property type="evidence" value="ECO:0007669"/>
    <property type="project" value="TreeGrafter"/>
</dbReference>
<reference evidence="6 8" key="4">
    <citation type="submission" date="2019-04" db="EMBL/GenBank/DDBJ databases">
        <title>A reverse ecology approach based on a biological definition of microbial populations.</title>
        <authorList>
            <person name="Arevalo P."/>
            <person name="Vaninsberghe D."/>
            <person name="Elsherbini J."/>
            <person name="Gore J."/>
            <person name="Polz M."/>
        </authorList>
    </citation>
    <scope>NUCLEOTIDE SEQUENCE [LARGE SCALE GENOMIC DNA]</scope>
    <source>
        <strain evidence="6 8">10N.222.45.A8</strain>
    </source>
</reference>
<dbReference type="EMBL" id="MDBP01000038">
    <property type="protein sequence ID" value="PMP14624.1"/>
    <property type="molecule type" value="Genomic_DNA"/>
</dbReference>
<reference evidence="7" key="1">
    <citation type="submission" date="2016-07" db="EMBL/GenBank/DDBJ databases">
        <title>Nontailed viruses are major unrecognized killers of bacteria in the ocean.</title>
        <authorList>
            <person name="Kauffman K."/>
            <person name="Hussain F."/>
            <person name="Yang J."/>
            <person name="Arevalo P."/>
            <person name="Brown J."/>
            <person name="Cutler M."/>
            <person name="Kelly L."/>
            <person name="Polz M.F."/>
        </authorList>
    </citation>
    <scope>NUCLEOTIDE SEQUENCE [LARGE SCALE GENOMIC DNA]</scope>
    <source>
        <strain evidence="7">10N.222.48.A2</strain>
    </source>
</reference>
<evidence type="ECO:0000256" key="1">
    <source>
        <dbReference type="ARBA" id="ARBA00005233"/>
    </source>
</evidence>
<evidence type="ECO:0000256" key="3">
    <source>
        <dbReference type="RuleBase" id="RU000389"/>
    </source>
</evidence>
<feature type="transmembrane region" description="Helical" evidence="4">
    <location>
        <begin position="12"/>
        <end position="34"/>
    </location>
</feature>
<organism evidence="5 7">
    <name type="scientific">Vibrio tasmaniensis</name>
    <dbReference type="NCBI Taxonomy" id="212663"/>
    <lineage>
        <taxon>Bacteria</taxon>
        <taxon>Pseudomonadati</taxon>
        <taxon>Pseudomonadota</taxon>
        <taxon>Gammaproteobacteria</taxon>
        <taxon>Vibrionales</taxon>
        <taxon>Vibrionaceae</taxon>
        <taxon>Vibrio</taxon>
    </lineage>
</organism>
<dbReference type="SUPFAM" id="SSF54523">
    <property type="entry name" value="Pili subunits"/>
    <property type="match status" value="1"/>
</dbReference>
<dbReference type="Proteomes" id="UP000235579">
    <property type="component" value="Unassembled WGS sequence"/>
</dbReference>
<reference evidence="5" key="2">
    <citation type="submission" date="2016-07" db="EMBL/GenBank/DDBJ databases">
        <authorList>
            <person name="Wan K."/>
            <person name="Booth B."/>
            <person name="Spirohn K."/>
            <person name="Hao T."/>
            <person name="Hu Y."/>
            <person name="Calderwood M."/>
            <person name="Hill D."/>
            <person name="Mohr S."/>
            <person name="Vidal M."/>
            <person name="Celniker S."/>
            <person name="Perrimon N."/>
        </authorList>
    </citation>
    <scope>NUCLEOTIDE SEQUENCE</scope>
    <source>
        <strain evidence="5">10N.222.48.A2</strain>
    </source>
</reference>
<proteinExistence type="inferred from homology"/>
<accession>A0A2N7NI46</accession>
<dbReference type="InterPro" id="IPR012902">
    <property type="entry name" value="N_methyl_site"/>
</dbReference>